<keyword evidence="3" id="KW-1185">Reference proteome</keyword>
<dbReference type="Gene3D" id="2.20.100.10">
    <property type="entry name" value="Thrombospondin type-1 (TSP1) repeat"/>
    <property type="match status" value="1"/>
</dbReference>
<dbReference type="PROSITE" id="PS50092">
    <property type="entry name" value="TSP1"/>
    <property type="match status" value="1"/>
</dbReference>
<name>F0ZFZ8_DICPU</name>
<sequence length="141" mass="16148">MKNIIIFFIFSILLIATNSESCGKRSYHWEYQNWGECSGECGVQYRRVDCVSCDGTVSDSSLCSNIPKEKDSQPCNLIFTWETSEWRNVGGCRRGGKFRTGPRRCKFKRDIYCKKCGVNAPIYECEGFAGEKPSIDKRDRV</sequence>
<dbReference type="InParanoid" id="F0ZFZ8"/>
<dbReference type="KEGG" id="dpp:DICPUDRAFT_150305"/>
<feature type="chain" id="PRO_5003265101" evidence="1">
    <location>
        <begin position="20"/>
        <end position="141"/>
    </location>
</feature>
<dbReference type="SUPFAM" id="SSF82895">
    <property type="entry name" value="TSP-1 type 1 repeat"/>
    <property type="match status" value="1"/>
</dbReference>
<evidence type="ECO:0000313" key="3">
    <source>
        <dbReference type="Proteomes" id="UP000001064"/>
    </source>
</evidence>
<evidence type="ECO:0000256" key="1">
    <source>
        <dbReference type="SAM" id="SignalP"/>
    </source>
</evidence>
<proteinExistence type="predicted"/>
<dbReference type="InterPro" id="IPR000884">
    <property type="entry name" value="TSP1_rpt"/>
</dbReference>
<dbReference type="AlphaFoldDB" id="F0ZFZ8"/>
<protein>
    <submittedName>
        <fullName evidence="2">Uncharacterized protein</fullName>
    </submittedName>
</protein>
<dbReference type="GeneID" id="10503725"/>
<feature type="signal peptide" evidence="1">
    <location>
        <begin position="1"/>
        <end position="19"/>
    </location>
</feature>
<evidence type="ECO:0000313" key="2">
    <source>
        <dbReference type="EMBL" id="EGC37128.1"/>
    </source>
</evidence>
<dbReference type="RefSeq" id="XP_003286331.1">
    <property type="nucleotide sequence ID" value="XM_003286283.1"/>
</dbReference>
<dbReference type="EMBL" id="GL871007">
    <property type="protein sequence ID" value="EGC37128.1"/>
    <property type="molecule type" value="Genomic_DNA"/>
</dbReference>
<dbReference type="Proteomes" id="UP000001064">
    <property type="component" value="Unassembled WGS sequence"/>
</dbReference>
<keyword evidence="1" id="KW-0732">Signal</keyword>
<gene>
    <name evidence="2" type="ORF">DICPUDRAFT_150305</name>
</gene>
<dbReference type="InterPro" id="IPR036383">
    <property type="entry name" value="TSP1_rpt_sf"/>
</dbReference>
<dbReference type="Pfam" id="PF19030">
    <property type="entry name" value="TSP1_ADAMTS"/>
    <property type="match status" value="1"/>
</dbReference>
<dbReference type="VEuPathDB" id="AmoebaDB:DICPUDRAFT_150305"/>
<organism evidence="2 3">
    <name type="scientific">Dictyostelium purpureum</name>
    <name type="common">Slime mold</name>
    <dbReference type="NCBI Taxonomy" id="5786"/>
    <lineage>
        <taxon>Eukaryota</taxon>
        <taxon>Amoebozoa</taxon>
        <taxon>Evosea</taxon>
        <taxon>Eumycetozoa</taxon>
        <taxon>Dictyostelia</taxon>
        <taxon>Dictyosteliales</taxon>
        <taxon>Dictyosteliaceae</taxon>
        <taxon>Dictyostelium</taxon>
    </lineage>
</organism>
<reference evidence="3" key="1">
    <citation type="journal article" date="2011" name="Genome Biol.">
        <title>Comparative genomics of the social amoebae Dictyostelium discoideum and Dictyostelium purpureum.</title>
        <authorList>
            <consortium name="US DOE Joint Genome Institute (JGI-PGF)"/>
            <person name="Sucgang R."/>
            <person name="Kuo A."/>
            <person name="Tian X."/>
            <person name="Salerno W."/>
            <person name="Parikh A."/>
            <person name="Feasley C.L."/>
            <person name="Dalin E."/>
            <person name="Tu H."/>
            <person name="Huang E."/>
            <person name="Barry K."/>
            <person name="Lindquist E."/>
            <person name="Shapiro H."/>
            <person name="Bruce D."/>
            <person name="Schmutz J."/>
            <person name="Salamov A."/>
            <person name="Fey P."/>
            <person name="Gaudet P."/>
            <person name="Anjard C."/>
            <person name="Babu M.M."/>
            <person name="Basu S."/>
            <person name="Bushmanova Y."/>
            <person name="van der Wel H."/>
            <person name="Katoh-Kurasawa M."/>
            <person name="Dinh C."/>
            <person name="Coutinho P.M."/>
            <person name="Saito T."/>
            <person name="Elias M."/>
            <person name="Schaap P."/>
            <person name="Kay R.R."/>
            <person name="Henrissat B."/>
            <person name="Eichinger L."/>
            <person name="Rivero F."/>
            <person name="Putnam N.H."/>
            <person name="West C.M."/>
            <person name="Loomis W.F."/>
            <person name="Chisholm R.L."/>
            <person name="Shaulsky G."/>
            <person name="Strassmann J.E."/>
            <person name="Queller D.C."/>
            <person name="Kuspa A."/>
            <person name="Grigoriev I.V."/>
        </authorList>
    </citation>
    <scope>NUCLEOTIDE SEQUENCE [LARGE SCALE GENOMIC DNA]</scope>
    <source>
        <strain evidence="3">QSDP1</strain>
    </source>
</reference>
<accession>F0ZFZ8</accession>